<keyword evidence="2" id="KW-0378">Hydrolase</keyword>
<dbReference type="InterPro" id="IPR000560">
    <property type="entry name" value="His_Pase_clade-2"/>
</dbReference>
<dbReference type="OrthoDB" id="10257284at2759"/>
<dbReference type="InterPro" id="IPR050645">
    <property type="entry name" value="Histidine_acid_phosphatase"/>
</dbReference>
<name>A0A1E3Q4M4_LIPST</name>
<dbReference type="STRING" id="675824.A0A1E3Q4M4"/>
<dbReference type="InterPro" id="IPR029033">
    <property type="entry name" value="His_PPase_superfam"/>
</dbReference>
<dbReference type="PROSITE" id="PS00778">
    <property type="entry name" value="HIS_ACID_PHOSPHAT_2"/>
    <property type="match status" value="1"/>
</dbReference>
<dbReference type="GO" id="GO:0016791">
    <property type="term" value="F:phosphatase activity"/>
    <property type="evidence" value="ECO:0007669"/>
    <property type="project" value="TreeGrafter"/>
</dbReference>
<dbReference type="Proteomes" id="UP000094385">
    <property type="component" value="Unassembled WGS sequence"/>
</dbReference>
<evidence type="ECO:0000313" key="3">
    <source>
        <dbReference type="EMBL" id="ODQ72444.1"/>
    </source>
</evidence>
<proteinExistence type="inferred from homology"/>
<dbReference type="PANTHER" id="PTHR11567:SF110">
    <property type="entry name" value="2-PHOSPHOXYLOSE PHOSPHATASE 1"/>
    <property type="match status" value="1"/>
</dbReference>
<comment type="similarity">
    <text evidence="1">Belongs to the histidine acid phosphatase family.</text>
</comment>
<dbReference type="EMBL" id="KV454295">
    <property type="protein sequence ID" value="ODQ72444.1"/>
    <property type="molecule type" value="Genomic_DNA"/>
</dbReference>
<dbReference type="AlphaFoldDB" id="A0A1E3Q4M4"/>
<dbReference type="InterPro" id="IPR033379">
    <property type="entry name" value="Acid_Pase_AS"/>
</dbReference>
<evidence type="ECO:0000313" key="4">
    <source>
        <dbReference type="Proteomes" id="UP000094385"/>
    </source>
</evidence>
<sequence>MGPPLVFPGVEDHYPNSLTLKQVQILIRHGERTPVHRSIQQWDKWGFPIFWPLCESSRSSRAGLINPKIKQVTTFEYEREIETLTEEDPSPLFATAGKKGICTEGQLTDRGRLSGHYLGEQLRELYVDKLAFLPRNFTKHSDIYLRTTGIVRSRETIQQVFNGLYPLNSHSATPKILERFPFEENLHPMVHCPRLSELRRQFRAAAGKKWNPQLEEASQVLKDILSSPESKITVGDDNNKDEAWAIVDTYSSALAHNIKAPPGFANRQVVNTVAKAALEAEFVGYEKNAEMKQLGMGRFFAEVLQRMTIGDPIVSDNVAEISQMLGQKETKVYRKVPLLALYGAHDSSIGAILSSLGVFDNRWINFTSHITFELFEEKLKSSAWSLGAPGKFVRVKYNGRPMTIPACQPRGKHWGDDGSFCTMAAFQELLRSVSPRDWNAQCKEHLGDLAPELNEVSGEVTALA</sequence>
<accession>A0A1E3Q4M4</accession>
<organism evidence="3 4">
    <name type="scientific">Lipomyces starkeyi NRRL Y-11557</name>
    <dbReference type="NCBI Taxonomy" id="675824"/>
    <lineage>
        <taxon>Eukaryota</taxon>
        <taxon>Fungi</taxon>
        <taxon>Dikarya</taxon>
        <taxon>Ascomycota</taxon>
        <taxon>Saccharomycotina</taxon>
        <taxon>Lipomycetes</taxon>
        <taxon>Lipomycetales</taxon>
        <taxon>Lipomycetaceae</taxon>
        <taxon>Lipomyces</taxon>
    </lineage>
</organism>
<gene>
    <name evidence="3" type="ORF">LIPSTDRAFT_3843</name>
</gene>
<evidence type="ECO:0008006" key="5">
    <source>
        <dbReference type="Google" id="ProtNLM"/>
    </source>
</evidence>
<evidence type="ECO:0000256" key="2">
    <source>
        <dbReference type="ARBA" id="ARBA00022801"/>
    </source>
</evidence>
<keyword evidence="4" id="KW-1185">Reference proteome</keyword>
<dbReference type="CDD" id="cd07061">
    <property type="entry name" value="HP_HAP_like"/>
    <property type="match status" value="1"/>
</dbReference>
<protein>
    <recommendedName>
        <fullName evidence="5">Acid phosphatase</fullName>
    </recommendedName>
</protein>
<dbReference type="PANTHER" id="PTHR11567">
    <property type="entry name" value="ACID PHOSPHATASE-RELATED"/>
    <property type="match status" value="1"/>
</dbReference>
<reference evidence="3 4" key="1">
    <citation type="journal article" date="2016" name="Proc. Natl. Acad. Sci. U.S.A.">
        <title>Comparative genomics of biotechnologically important yeasts.</title>
        <authorList>
            <person name="Riley R."/>
            <person name="Haridas S."/>
            <person name="Wolfe K.H."/>
            <person name="Lopes M.R."/>
            <person name="Hittinger C.T."/>
            <person name="Goeker M."/>
            <person name="Salamov A.A."/>
            <person name="Wisecaver J.H."/>
            <person name="Long T.M."/>
            <person name="Calvey C.H."/>
            <person name="Aerts A.L."/>
            <person name="Barry K.W."/>
            <person name="Choi C."/>
            <person name="Clum A."/>
            <person name="Coughlan A.Y."/>
            <person name="Deshpande S."/>
            <person name="Douglass A.P."/>
            <person name="Hanson S.J."/>
            <person name="Klenk H.-P."/>
            <person name="LaButti K.M."/>
            <person name="Lapidus A."/>
            <person name="Lindquist E.A."/>
            <person name="Lipzen A.M."/>
            <person name="Meier-Kolthoff J.P."/>
            <person name="Ohm R.A."/>
            <person name="Otillar R.P."/>
            <person name="Pangilinan J.L."/>
            <person name="Peng Y."/>
            <person name="Rokas A."/>
            <person name="Rosa C.A."/>
            <person name="Scheuner C."/>
            <person name="Sibirny A.A."/>
            <person name="Slot J.C."/>
            <person name="Stielow J.B."/>
            <person name="Sun H."/>
            <person name="Kurtzman C.P."/>
            <person name="Blackwell M."/>
            <person name="Grigoriev I.V."/>
            <person name="Jeffries T.W."/>
        </authorList>
    </citation>
    <scope>NUCLEOTIDE SEQUENCE [LARGE SCALE GENOMIC DNA]</scope>
    <source>
        <strain evidence="3 4">NRRL Y-11557</strain>
    </source>
</reference>
<dbReference type="Pfam" id="PF00328">
    <property type="entry name" value="His_Phos_2"/>
    <property type="match status" value="1"/>
</dbReference>
<evidence type="ECO:0000256" key="1">
    <source>
        <dbReference type="ARBA" id="ARBA00005375"/>
    </source>
</evidence>
<dbReference type="Gene3D" id="3.40.50.1240">
    <property type="entry name" value="Phosphoglycerate mutase-like"/>
    <property type="match status" value="1"/>
</dbReference>
<dbReference type="PROSITE" id="PS00616">
    <property type="entry name" value="HIS_ACID_PHOSPHAT_1"/>
    <property type="match status" value="1"/>
</dbReference>
<dbReference type="SUPFAM" id="SSF53254">
    <property type="entry name" value="Phosphoglycerate mutase-like"/>
    <property type="match status" value="1"/>
</dbReference>